<dbReference type="InterPro" id="IPR050708">
    <property type="entry name" value="T6SS_VgrG/RHS"/>
</dbReference>
<dbReference type="PANTHER" id="PTHR32305:SF15">
    <property type="entry name" value="PROTEIN RHSA-RELATED"/>
    <property type="match status" value="1"/>
</dbReference>
<dbReference type="Pfam" id="PF25023">
    <property type="entry name" value="TEN_YD-shell"/>
    <property type="match status" value="2"/>
</dbReference>
<dbReference type="InterPro" id="IPR056823">
    <property type="entry name" value="TEN-like_YD-shell"/>
</dbReference>
<evidence type="ECO:0000313" key="5">
    <source>
        <dbReference type="Proteomes" id="UP001184230"/>
    </source>
</evidence>
<accession>A0ABU1NEJ5</accession>
<reference evidence="4 5" key="1">
    <citation type="submission" date="2023-07" db="EMBL/GenBank/DDBJ databases">
        <title>Sorghum-associated microbial communities from plants grown in Nebraska, USA.</title>
        <authorList>
            <person name="Schachtman D."/>
        </authorList>
    </citation>
    <scope>NUCLEOTIDE SEQUENCE [LARGE SCALE GENOMIC DNA]</scope>
    <source>
        <strain evidence="4 5">DS1781</strain>
    </source>
</reference>
<dbReference type="EMBL" id="JAVDRF010000004">
    <property type="protein sequence ID" value="MDR6536758.1"/>
    <property type="molecule type" value="Genomic_DNA"/>
</dbReference>
<feature type="domain" description="Teneurin-like YD-shell" evidence="3">
    <location>
        <begin position="598"/>
        <end position="722"/>
    </location>
</feature>
<feature type="region of interest" description="Disordered" evidence="2">
    <location>
        <begin position="630"/>
        <end position="656"/>
    </location>
</feature>
<keyword evidence="5" id="KW-1185">Reference proteome</keyword>
<keyword evidence="1" id="KW-0677">Repeat</keyword>
<dbReference type="Pfam" id="PF05593">
    <property type="entry name" value="RHS_repeat"/>
    <property type="match status" value="3"/>
</dbReference>
<proteinExistence type="predicted"/>
<evidence type="ECO:0000256" key="1">
    <source>
        <dbReference type="ARBA" id="ARBA00022737"/>
    </source>
</evidence>
<protein>
    <submittedName>
        <fullName evidence="4">RHS repeat-associated protein</fullName>
    </submittedName>
</protein>
<name>A0ABU1NEJ5_9BURK</name>
<dbReference type="NCBIfam" id="TIGR03696">
    <property type="entry name" value="Rhs_assc_core"/>
    <property type="match status" value="1"/>
</dbReference>
<evidence type="ECO:0000256" key="2">
    <source>
        <dbReference type="SAM" id="MobiDB-lite"/>
    </source>
</evidence>
<dbReference type="InterPro" id="IPR006530">
    <property type="entry name" value="YD"/>
</dbReference>
<feature type="domain" description="Teneurin-like YD-shell" evidence="3">
    <location>
        <begin position="373"/>
        <end position="519"/>
    </location>
</feature>
<dbReference type="InterPro" id="IPR031325">
    <property type="entry name" value="RHS_repeat"/>
</dbReference>
<sequence length="1087" mass="116225">MTITDALGTSRTYSYGTIKGALAVTGGSLPSGINEPDAASRIQDTNGLITGETDFKGVVTTTTWDVARRLPITVVRASGAPEAQTVTTQWHPTFSLPALVTEPGRTTAYTYDDKGNVLSQAITDTASSPNTTRTWQWTWNAQGLAATETAPNGTITSFEYDPRGNLVKSTNALGHETLYGYDSANRVISSTAPNGVVTTFTWDARDRLLTRTVAGLGTTTLSYKPTGLIETLALPTGLILSYTYDGAHRPTGWSSNRGESGSFTLDAMGNRIGEQVKDSTGAVTWTAARSINNLNRVSARTDGPNQTNSFGYDANGELVTETNGLNQSTQYGLDPLRRVKAITNAANATASLSYNALDAVTQASDFKGVATGYARDAQGNATSESSPDIGSKTTQYDALGLPSSITDAMGQATQIQRDALGRPTLITFADGKTTTLRYDLTASSKGYLSEITDRSGTTTYSRDAFGRVIVKTQALASGLTQQIAYSYTEAGQLSAITYPNGSILAHGYDATGRLVQLSWNGSALVSGIAWNPMGQPTAWRWAFAPNLVATRSYDTAGRMTATEFASYVYDAAGRITSLTQNLFQPGDSDPTHSSIASADSTWSVSYDAVGRITGFNAAGSQTSFGYDANGNRTASTKTTNGQTTSRSYTVNGGSNRLDGFSQTAGGTSTNVAYAYNANGDLTSDGLRTYSYDAEGRLSAVTTGATDASPTTRYAHNALGHRVFKTEPLYPPAEGDESDPGFFQSLITFFTKLWGPATSEAEKQGYAFMYDEDGTLISETGTGGANSAGSTQYIYLPTANGPMPIAVLINGQLYAVHSDHLNTPRRLTDSQGQAVWQWAYSAFGDEKPTLAKYRFANLDINPNPGMTGILEVVYNRRFDGQYHDKESGLHYNNFRTYCPTCGRYTQPDPKGLGGGWNRIGYVDGDAMNFRDPWGLDRWGSYGYGRYVPTTNLSPSLSEMLHFRETPEERAIGENIALGFCGGTIGGAAKGVAANVKAVSNAIGKGNNILVRTQREAEAILEEARPNIPWRETYGPKTKVGAEVHPVDGSGNAPGRAFELPHIKWRDWSGGKGTGAEGHIYFESVNGNF</sequence>
<evidence type="ECO:0000259" key="3">
    <source>
        <dbReference type="Pfam" id="PF25023"/>
    </source>
</evidence>
<evidence type="ECO:0000313" key="4">
    <source>
        <dbReference type="EMBL" id="MDR6536758.1"/>
    </source>
</evidence>
<dbReference type="Proteomes" id="UP001184230">
    <property type="component" value="Unassembled WGS sequence"/>
</dbReference>
<dbReference type="InterPro" id="IPR022385">
    <property type="entry name" value="Rhs_assc_core"/>
</dbReference>
<organism evidence="4 5">
    <name type="scientific">Variovorax soli</name>
    <dbReference type="NCBI Taxonomy" id="376815"/>
    <lineage>
        <taxon>Bacteria</taxon>
        <taxon>Pseudomonadati</taxon>
        <taxon>Pseudomonadota</taxon>
        <taxon>Betaproteobacteria</taxon>
        <taxon>Burkholderiales</taxon>
        <taxon>Comamonadaceae</taxon>
        <taxon>Variovorax</taxon>
    </lineage>
</organism>
<comment type="caution">
    <text evidence="4">The sequence shown here is derived from an EMBL/GenBank/DDBJ whole genome shotgun (WGS) entry which is preliminary data.</text>
</comment>
<dbReference type="Gene3D" id="2.180.10.10">
    <property type="entry name" value="RHS repeat-associated core"/>
    <property type="match status" value="4"/>
</dbReference>
<gene>
    <name evidence="4" type="ORF">J2739_002531</name>
</gene>
<dbReference type="NCBIfam" id="TIGR01643">
    <property type="entry name" value="YD_repeat_2x"/>
    <property type="match status" value="4"/>
</dbReference>
<dbReference type="PANTHER" id="PTHR32305">
    <property type="match status" value="1"/>
</dbReference>